<evidence type="ECO:0000256" key="7">
    <source>
        <dbReference type="SAM" id="MobiDB-lite"/>
    </source>
</evidence>
<dbReference type="InterPro" id="IPR013894">
    <property type="entry name" value="RMI1_OB"/>
</dbReference>
<keyword evidence="4" id="KW-0235">DNA replication</keyword>
<keyword evidence="5" id="KW-0539">Nucleus</keyword>
<evidence type="ECO:0000256" key="3">
    <source>
        <dbReference type="ARBA" id="ARBA00018987"/>
    </source>
</evidence>
<comment type="subcellular location">
    <subcellularLocation>
        <location evidence="1">Nucleus</location>
    </subcellularLocation>
</comment>
<evidence type="ECO:0000313" key="11">
    <source>
        <dbReference type="Proteomes" id="UP000504606"/>
    </source>
</evidence>
<dbReference type="Gene3D" id="1.10.8.1020">
    <property type="entry name" value="RecQ-mediated genome instability protein 1, N-terminal domain"/>
    <property type="match status" value="1"/>
</dbReference>
<evidence type="ECO:0000259" key="9">
    <source>
        <dbReference type="Pfam" id="PF16099"/>
    </source>
</evidence>
<dbReference type="GO" id="GO:0000712">
    <property type="term" value="P:resolution of meiotic recombination intermediates"/>
    <property type="evidence" value="ECO:0007669"/>
    <property type="project" value="TreeGrafter"/>
</dbReference>
<comment type="similarity">
    <text evidence="2">Belongs to the RMI1 family.</text>
</comment>
<comment type="function">
    <text evidence="6">Essential component of the RMI complex, a complex that plays an important role in the processing of homologous recombination intermediates to limit DNA crossover formation in cells. Promotes TOP3A binding to double Holliday junctions (DHJ) and hence stimulates TOP3A-mediated dissolution. Required for BLM phosphorylation during mitosis. Within the BLM complex, required for BLM and TOP3A stability.</text>
</comment>
<evidence type="ECO:0000256" key="4">
    <source>
        <dbReference type="ARBA" id="ARBA00022705"/>
    </source>
</evidence>
<dbReference type="SMART" id="SM01161">
    <property type="entry name" value="DUF1767"/>
    <property type="match status" value="1"/>
</dbReference>
<evidence type="ECO:0000313" key="12">
    <source>
        <dbReference type="RefSeq" id="XP_026285425.1"/>
    </source>
</evidence>
<feature type="compositionally biased region" description="Polar residues" evidence="7">
    <location>
        <begin position="337"/>
        <end position="357"/>
    </location>
</feature>
<protein>
    <recommendedName>
        <fullName evidence="3">RecQ-mediated genome instability protein 1</fullName>
    </recommendedName>
</protein>
<sequence length="627" mass="69916">MAGINREVEVTLTSLRNRGCHVSQDWLSDCINFFRSENNQYSLKDLEAFVYDQWLLADLRDFGIASLPPNLQGIVKTTLQGKMACQVELVTDIGHSAYSQMQKVRKEDVGNLQVDEVGREFQQAWEPKSNRMLQLTLCDGIQTIKAIEYKPILKLKPDIIPGTKLLLIGPILCRRGILMLEETHLTILGGEVEFLVITNAYENVLARKLQLPENPDPYNLTAVNNELPVIPQVNPQPPVQAEIQQATRRPPSPQRQCNNINQGRQANQTTNPAGQGERTKRLVQPTLAWSNPTQTANLVHTNSQQNQPIEFCGSDEDFLNIPLNGADWETEMEFETRPSTSSSHNSTNVPKKSDTLNNEFDTEFEMGSDEEAMLLQAEANLTVNSTATAPTSRIQNSSIDKPLSKVDRLTEEISTFKRPASSALSEDSLRKPLFTKRRKESSSSSQEVSSTTDLNYLIDDDLLDLGDDTETNSADNHSGPVAVPPRPFVYISRILQENKSCSRTYCVKAAVLSVINKLSIEDGEWKLSAKITDGSANLDVKFAPKVLEELIGMSAKAMTEMKKQMAAQPEKKEFVRNKLMKAQERLVNLNCLLDVDMGQNQDIPIVVGLNDISADTFTALKARQIDA</sequence>
<dbReference type="GO" id="GO:0031422">
    <property type="term" value="C:RecQ family helicase-topoisomerase III complex"/>
    <property type="evidence" value="ECO:0007669"/>
    <property type="project" value="TreeGrafter"/>
</dbReference>
<feature type="region of interest" description="Disordered" evidence="7">
    <location>
        <begin position="332"/>
        <end position="357"/>
    </location>
</feature>
<dbReference type="GO" id="GO:0000166">
    <property type="term" value="F:nucleotide binding"/>
    <property type="evidence" value="ECO:0007669"/>
    <property type="project" value="InterPro"/>
</dbReference>
<evidence type="ECO:0000256" key="1">
    <source>
        <dbReference type="ARBA" id="ARBA00004123"/>
    </source>
</evidence>
<keyword evidence="11" id="KW-1185">Reference proteome</keyword>
<feature type="domain" description="RecQ-mediated genome instability protein 1 C-terminal OB-fold" evidence="9">
    <location>
        <begin position="486"/>
        <end position="623"/>
    </location>
</feature>
<reference evidence="12" key="1">
    <citation type="submission" date="2025-08" db="UniProtKB">
        <authorList>
            <consortium name="RefSeq"/>
        </authorList>
    </citation>
    <scope>IDENTIFICATION</scope>
    <source>
        <tissue evidence="12">Whole organism</tissue>
    </source>
</reference>
<dbReference type="Pfam" id="PF08585">
    <property type="entry name" value="RMI1_N_C"/>
    <property type="match status" value="1"/>
</dbReference>
<dbReference type="KEGG" id="foc:113211307"/>
<organism evidence="11 12">
    <name type="scientific">Frankliniella occidentalis</name>
    <name type="common">Western flower thrips</name>
    <name type="synonym">Euthrips occidentalis</name>
    <dbReference type="NCBI Taxonomy" id="133901"/>
    <lineage>
        <taxon>Eukaryota</taxon>
        <taxon>Metazoa</taxon>
        <taxon>Ecdysozoa</taxon>
        <taxon>Arthropoda</taxon>
        <taxon>Hexapoda</taxon>
        <taxon>Insecta</taxon>
        <taxon>Pterygota</taxon>
        <taxon>Neoptera</taxon>
        <taxon>Paraneoptera</taxon>
        <taxon>Thysanoptera</taxon>
        <taxon>Terebrantia</taxon>
        <taxon>Thripoidea</taxon>
        <taxon>Thripidae</taxon>
        <taxon>Frankliniella</taxon>
    </lineage>
</organism>
<feature type="domain" description="RMI1 N-terminal" evidence="10">
    <location>
        <begin position="21"/>
        <end position="61"/>
    </location>
</feature>
<dbReference type="GO" id="GO:0000724">
    <property type="term" value="P:double-strand break repair via homologous recombination"/>
    <property type="evidence" value="ECO:0007669"/>
    <property type="project" value="TreeGrafter"/>
</dbReference>
<dbReference type="Proteomes" id="UP000504606">
    <property type="component" value="Unplaced"/>
</dbReference>
<name>A0A6J1T1H4_FRAOC</name>
<dbReference type="Gene3D" id="2.40.50.770">
    <property type="entry name" value="RecQ-mediated genome instability protein Rmi1, C-terminal domain"/>
    <property type="match status" value="1"/>
</dbReference>
<dbReference type="GeneID" id="113211307"/>
<dbReference type="PANTHER" id="PTHR14790:SF15">
    <property type="entry name" value="RECQ-MEDIATED GENOME INSTABILITY PROTEIN 1"/>
    <property type="match status" value="1"/>
</dbReference>
<dbReference type="FunFam" id="2.40.50.770:FF:000002">
    <property type="entry name" value="recQ-mediated genome instability protein 1"/>
    <property type="match status" value="1"/>
</dbReference>
<dbReference type="AlphaFoldDB" id="A0A6J1T1H4"/>
<feature type="domain" description="RecQ mediated genome instability protein 1 OB-fold" evidence="8">
    <location>
        <begin position="68"/>
        <end position="201"/>
    </location>
</feature>
<dbReference type="InterPro" id="IPR044881">
    <property type="entry name" value="RMI1_N_N_sf"/>
</dbReference>
<dbReference type="Pfam" id="PF16099">
    <property type="entry name" value="RMI1_C"/>
    <property type="match status" value="1"/>
</dbReference>
<dbReference type="OrthoDB" id="341511at2759"/>
<evidence type="ECO:0000256" key="5">
    <source>
        <dbReference type="ARBA" id="ARBA00023242"/>
    </source>
</evidence>
<evidence type="ECO:0000256" key="6">
    <source>
        <dbReference type="ARBA" id="ARBA00024977"/>
    </source>
</evidence>
<dbReference type="InterPro" id="IPR032199">
    <property type="entry name" value="RMI1_C"/>
</dbReference>
<evidence type="ECO:0000256" key="2">
    <source>
        <dbReference type="ARBA" id="ARBA00006395"/>
    </source>
</evidence>
<dbReference type="InterPro" id="IPR049363">
    <property type="entry name" value="RMI1_N"/>
</dbReference>
<evidence type="ECO:0000259" key="10">
    <source>
        <dbReference type="Pfam" id="PF21000"/>
    </source>
</evidence>
<evidence type="ECO:0000259" key="8">
    <source>
        <dbReference type="Pfam" id="PF08585"/>
    </source>
</evidence>
<feature type="compositionally biased region" description="Polar residues" evidence="7">
    <location>
        <begin position="254"/>
        <end position="273"/>
    </location>
</feature>
<feature type="region of interest" description="Disordered" evidence="7">
    <location>
        <begin position="239"/>
        <end position="279"/>
    </location>
</feature>
<dbReference type="GO" id="GO:0006260">
    <property type="term" value="P:DNA replication"/>
    <property type="evidence" value="ECO:0007669"/>
    <property type="project" value="UniProtKB-KW"/>
</dbReference>
<dbReference type="InterPro" id="IPR042470">
    <property type="entry name" value="RMI1_N_C_sf"/>
</dbReference>
<gene>
    <name evidence="12" type="primary">LOC113211307</name>
</gene>
<dbReference type="Gene3D" id="2.40.50.510">
    <property type="match status" value="1"/>
</dbReference>
<dbReference type="PANTHER" id="PTHR14790">
    <property type="entry name" value="RECQ-MEDIATED GENOME INSTABILITY PROTEIN 1 RMI1"/>
    <property type="match status" value="1"/>
</dbReference>
<accession>A0A6J1T1H4</accession>
<dbReference type="GO" id="GO:0016604">
    <property type="term" value="C:nuclear body"/>
    <property type="evidence" value="ECO:0007669"/>
    <property type="project" value="TreeGrafter"/>
</dbReference>
<dbReference type="Pfam" id="PF21000">
    <property type="entry name" value="RMI1_N_N"/>
    <property type="match status" value="1"/>
</dbReference>
<proteinExistence type="inferred from homology"/>
<dbReference type="RefSeq" id="XP_026285425.1">
    <property type="nucleotide sequence ID" value="XM_026429640.2"/>
</dbReference>